<keyword evidence="1" id="KW-0472">Membrane</keyword>
<organism evidence="2 3">
    <name type="scientific">Bacteroides fragilis</name>
    <dbReference type="NCBI Taxonomy" id="817"/>
    <lineage>
        <taxon>Bacteria</taxon>
        <taxon>Pseudomonadati</taxon>
        <taxon>Bacteroidota</taxon>
        <taxon>Bacteroidia</taxon>
        <taxon>Bacteroidales</taxon>
        <taxon>Bacteroidaceae</taxon>
        <taxon>Bacteroides</taxon>
    </lineage>
</organism>
<evidence type="ECO:0000313" key="3">
    <source>
        <dbReference type="Proteomes" id="UP000286270"/>
    </source>
</evidence>
<dbReference type="AlphaFoldDB" id="A0A412YH20"/>
<dbReference type="Proteomes" id="UP000286270">
    <property type="component" value="Unassembled WGS sequence"/>
</dbReference>
<feature type="transmembrane region" description="Helical" evidence="1">
    <location>
        <begin position="165"/>
        <end position="184"/>
    </location>
</feature>
<accession>A0A412YH20</accession>
<protein>
    <recommendedName>
        <fullName evidence="4">Transmembrane protein</fullName>
    </recommendedName>
</protein>
<gene>
    <name evidence="2" type="ORF">DWW08_07140</name>
</gene>
<feature type="transmembrane region" description="Helical" evidence="1">
    <location>
        <begin position="130"/>
        <end position="153"/>
    </location>
</feature>
<evidence type="ECO:0000313" key="2">
    <source>
        <dbReference type="EMBL" id="RGV56730.1"/>
    </source>
</evidence>
<feature type="transmembrane region" description="Helical" evidence="1">
    <location>
        <begin position="29"/>
        <end position="47"/>
    </location>
</feature>
<keyword evidence="1" id="KW-1133">Transmembrane helix</keyword>
<comment type="caution">
    <text evidence="2">The sequence shown here is derived from an EMBL/GenBank/DDBJ whole genome shotgun (WGS) entry which is preliminary data.</text>
</comment>
<feature type="transmembrane region" description="Helical" evidence="1">
    <location>
        <begin position="6"/>
        <end position="22"/>
    </location>
</feature>
<feature type="transmembrane region" description="Helical" evidence="1">
    <location>
        <begin position="67"/>
        <end position="91"/>
    </location>
</feature>
<evidence type="ECO:0000256" key="1">
    <source>
        <dbReference type="SAM" id="Phobius"/>
    </source>
</evidence>
<dbReference type="EMBL" id="QRZH01000004">
    <property type="protein sequence ID" value="RGV56730.1"/>
    <property type="molecule type" value="Genomic_DNA"/>
</dbReference>
<reference evidence="2 3" key="1">
    <citation type="submission" date="2018-08" db="EMBL/GenBank/DDBJ databases">
        <title>A genome reference for cultivated species of the human gut microbiota.</title>
        <authorList>
            <person name="Zou Y."/>
            <person name="Xue W."/>
            <person name="Luo G."/>
        </authorList>
    </citation>
    <scope>NUCLEOTIDE SEQUENCE [LARGE SCALE GENOMIC DNA]</scope>
    <source>
        <strain evidence="2 3">AF14-26</strain>
    </source>
</reference>
<sequence>MESVIHLLMGFIVLNFILKIGFYPRWGVWLAGIGCAVFLLAIGEWATEQSATEIASLFASRSRMLTFSVYITLESSVMIAFCFNCFAKVLPHPTLFRKTVSRILNLYPGLLMAVVLAYLLPQLFFTFPGISFRLITVVCSVSVFILIPIISLLLKSILGETRLRLEMLFITSLFVVLLSIIVTGNN</sequence>
<keyword evidence="1" id="KW-0812">Transmembrane</keyword>
<evidence type="ECO:0008006" key="4">
    <source>
        <dbReference type="Google" id="ProtNLM"/>
    </source>
</evidence>
<dbReference type="RefSeq" id="WP_122142159.1">
    <property type="nucleotide sequence ID" value="NZ_JAFKPL010000003.1"/>
</dbReference>
<proteinExistence type="predicted"/>
<feature type="transmembrane region" description="Helical" evidence="1">
    <location>
        <begin position="103"/>
        <end position="124"/>
    </location>
</feature>
<name>A0A412YH20_BACFG</name>